<evidence type="ECO:0000256" key="2">
    <source>
        <dbReference type="ARBA" id="ARBA00022747"/>
    </source>
</evidence>
<dbReference type="EMBL" id="CP002808">
    <property type="protein sequence ID" value="AEG73054.1"/>
    <property type="molecule type" value="Genomic_DNA"/>
</dbReference>
<dbReference type="Proteomes" id="UP000007952">
    <property type="component" value="Chromosome"/>
</dbReference>
<dbReference type="eggNOG" id="COG0732">
    <property type="taxonomic scope" value="Bacteria"/>
</dbReference>
<dbReference type="InterPro" id="IPR044946">
    <property type="entry name" value="Restrct_endonuc_typeI_TRD_sf"/>
</dbReference>
<dbReference type="SUPFAM" id="SSF116734">
    <property type="entry name" value="DNA methylase specificity domain"/>
    <property type="match status" value="1"/>
</dbReference>
<reference evidence="5 6" key="1">
    <citation type="journal article" date="2011" name="J. Bacteriol.">
        <title>Complete genome sequences of two hemotropic Mycoplasmas, Mycoplasma haemofelis strain Ohio2 and Mycoplasma suis strain Illinois.</title>
        <authorList>
            <person name="Messick J.B."/>
            <person name="Santos A.P."/>
            <person name="Guimaraes A.M."/>
        </authorList>
    </citation>
    <scope>NUCLEOTIDE SEQUENCE [LARGE SCALE GENOMIC DNA]</scope>
    <source>
        <strain evidence="5 6">Ohio2</strain>
    </source>
</reference>
<evidence type="ECO:0000256" key="3">
    <source>
        <dbReference type="ARBA" id="ARBA00023125"/>
    </source>
</evidence>
<keyword evidence="5" id="KW-0378">Hydrolase</keyword>
<dbReference type="Gene3D" id="3.90.220.20">
    <property type="entry name" value="DNA methylase specificity domains"/>
    <property type="match status" value="1"/>
</dbReference>
<feature type="domain" description="Type I restriction modification DNA specificity" evidence="4">
    <location>
        <begin position="4"/>
        <end position="174"/>
    </location>
</feature>
<evidence type="ECO:0000259" key="4">
    <source>
        <dbReference type="Pfam" id="PF01420"/>
    </source>
</evidence>
<reference key="2">
    <citation type="submission" date="2011-05" db="EMBL/GenBank/DDBJ databases">
        <title>The Genome of Mycoplasma haemofelis Strain Ohio2, a pathogenic hemoplasma of the cat.</title>
        <authorList>
            <person name="Santos A.P."/>
            <person name="Guimaraes A.M.S."/>
            <person name="SanMiguel P.J."/>
            <person name="Martin S.W."/>
            <person name="Messick J.B."/>
        </authorList>
    </citation>
    <scope>NUCLEOTIDE SEQUENCE</scope>
    <source>
        <strain>Ohio2</strain>
    </source>
</reference>
<dbReference type="AlphaFoldDB" id="F6FIK6"/>
<dbReference type="GO" id="GO:0009307">
    <property type="term" value="P:DNA restriction-modification system"/>
    <property type="evidence" value="ECO:0007669"/>
    <property type="project" value="UniProtKB-KW"/>
</dbReference>
<dbReference type="GO" id="GO:0009035">
    <property type="term" value="F:type I site-specific deoxyribonuclease activity"/>
    <property type="evidence" value="ECO:0007669"/>
    <property type="project" value="UniProtKB-EC"/>
</dbReference>
<dbReference type="InterPro" id="IPR000055">
    <property type="entry name" value="Restrct_endonuc_typeI_TRD"/>
</dbReference>
<dbReference type="STRING" id="859194.MHF_0785"/>
<keyword evidence="3" id="KW-0238">DNA-binding</keyword>
<protein>
    <submittedName>
        <fullName evidence="5">Type I restriction enzyme specificity HsdS domain protein</fullName>
        <ecNumber evidence="5">3.1.21.3</ecNumber>
    </submittedName>
</protein>
<dbReference type="REBASE" id="134972">
    <property type="entry name" value="S1.MhaO2ORF793P"/>
</dbReference>
<dbReference type="PANTHER" id="PTHR30408:SF12">
    <property type="entry name" value="TYPE I RESTRICTION ENZYME MJAVIII SPECIFICITY SUBUNIT"/>
    <property type="match status" value="1"/>
</dbReference>
<dbReference type="PANTHER" id="PTHR30408">
    <property type="entry name" value="TYPE-1 RESTRICTION ENZYME ECOKI SPECIFICITY PROTEIN"/>
    <property type="match status" value="1"/>
</dbReference>
<dbReference type="BioCyc" id="MHAE859194:G1GR7-783-MONOMER"/>
<sequence length="196" mass="22549">MSVFKEYRLGEICKVCRGISFKDAHYLKSGFPVLKKGNIKGGKVVKENLFYCDDANHKISDAHRVQYGDVVITNSAPSQGRVAINLTNLEFILSSHVFKLDPNPEILDRKYLYHFLENSPQQVERMITFKNVSAINVSSIESFKILVPDLETQRSIVAKLDKLRELREELKMRKLQGVYYRNKIMSNLLEHVSKAD</sequence>
<dbReference type="GO" id="GO:0003677">
    <property type="term" value="F:DNA binding"/>
    <property type="evidence" value="ECO:0007669"/>
    <property type="project" value="UniProtKB-KW"/>
</dbReference>
<organism evidence="5 6">
    <name type="scientific">Mycoplasma haemofelis (strain Ohio2)</name>
    <dbReference type="NCBI Taxonomy" id="859194"/>
    <lineage>
        <taxon>Bacteria</taxon>
        <taxon>Bacillati</taxon>
        <taxon>Mycoplasmatota</taxon>
        <taxon>Mollicutes</taxon>
        <taxon>Mycoplasmataceae</taxon>
        <taxon>Mycoplasma</taxon>
    </lineage>
</organism>
<dbReference type="KEGG" id="mhf:MHF_0785"/>
<evidence type="ECO:0000256" key="1">
    <source>
        <dbReference type="ARBA" id="ARBA00010923"/>
    </source>
</evidence>
<dbReference type="HOGENOM" id="CLU_021095_5_1_14"/>
<evidence type="ECO:0000313" key="6">
    <source>
        <dbReference type="Proteomes" id="UP000007952"/>
    </source>
</evidence>
<dbReference type="InterPro" id="IPR052021">
    <property type="entry name" value="Type-I_RS_S_subunit"/>
</dbReference>
<dbReference type="Pfam" id="PF01420">
    <property type="entry name" value="Methylase_S"/>
    <property type="match status" value="1"/>
</dbReference>
<accession>F6FIK6</accession>
<name>F6FIK6_MYCHI</name>
<keyword evidence="2" id="KW-0680">Restriction system</keyword>
<dbReference type="EC" id="3.1.21.3" evidence="5"/>
<proteinExistence type="inferred from homology"/>
<evidence type="ECO:0000313" key="5">
    <source>
        <dbReference type="EMBL" id="AEG73054.1"/>
    </source>
</evidence>
<gene>
    <name evidence="5" type="ordered locus">MHF_0785</name>
</gene>
<comment type="similarity">
    <text evidence="1">Belongs to the type-I restriction system S methylase family.</text>
</comment>